<sequence length="203" mass="22572">MDLAVAPPWLLADCHGPWDTAVSVQESPDWHSKVPRITDKILFRWPPNCQEATCVKRPCLSRPQPSVSGWCRPAGLEKPHSLKSHPTTLQAFLASSKAAPVEPLPANKRRATPTAALQTKKTNRVEQSAPPRGHRDPQVAQTRRRCGQPRCEGVLFVPRDFSATFEIRISSSSSSEYPNPMPKRRSPLLFPFGSTSSSVRIYL</sequence>
<reference evidence="2" key="1">
    <citation type="submission" date="2023-06" db="EMBL/GenBank/DDBJ databases">
        <title>Genome-scale phylogeny and comparative genomics of the fungal order Sordariales.</title>
        <authorList>
            <consortium name="Lawrence Berkeley National Laboratory"/>
            <person name="Hensen N."/>
            <person name="Bonometti L."/>
            <person name="Westerberg I."/>
            <person name="Brannstrom I.O."/>
            <person name="Guillou S."/>
            <person name="Cros-Aarteil S."/>
            <person name="Calhoun S."/>
            <person name="Haridas S."/>
            <person name="Kuo A."/>
            <person name="Mondo S."/>
            <person name="Pangilinan J."/>
            <person name="Riley R."/>
            <person name="Labutti K."/>
            <person name="Andreopoulos B."/>
            <person name="Lipzen A."/>
            <person name="Chen C."/>
            <person name="Yanf M."/>
            <person name="Daum C."/>
            <person name="Ng V."/>
            <person name="Clum A."/>
            <person name="Steindorff A."/>
            <person name="Ohm R."/>
            <person name="Martin F."/>
            <person name="Silar P."/>
            <person name="Natvig D."/>
            <person name="Lalanne C."/>
            <person name="Gautier V."/>
            <person name="Ament-Velasquez S.L."/>
            <person name="Kruys A."/>
            <person name="Hutchinson M.I."/>
            <person name="Powell A.J."/>
            <person name="Barry K."/>
            <person name="Miller A.N."/>
            <person name="Grigoriev I.V."/>
            <person name="Debuchy R."/>
            <person name="Gladieux P."/>
            <person name="Thoren M.H."/>
            <person name="Johannesson H."/>
        </authorList>
    </citation>
    <scope>NUCLEOTIDE SEQUENCE</scope>
    <source>
        <strain evidence="2">CBS 606.72</strain>
    </source>
</reference>
<proteinExistence type="predicted"/>
<gene>
    <name evidence="2" type="ORF">B0T14DRAFT_150996</name>
</gene>
<feature type="region of interest" description="Disordered" evidence="1">
    <location>
        <begin position="100"/>
        <end position="146"/>
    </location>
</feature>
<organism evidence="2 3">
    <name type="scientific">Immersiella caudata</name>
    <dbReference type="NCBI Taxonomy" id="314043"/>
    <lineage>
        <taxon>Eukaryota</taxon>
        <taxon>Fungi</taxon>
        <taxon>Dikarya</taxon>
        <taxon>Ascomycota</taxon>
        <taxon>Pezizomycotina</taxon>
        <taxon>Sordariomycetes</taxon>
        <taxon>Sordariomycetidae</taxon>
        <taxon>Sordariales</taxon>
        <taxon>Lasiosphaeriaceae</taxon>
        <taxon>Immersiella</taxon>
    </lineage>
</organism>
<evidence type="ECO:0000256" key="1">
    <source>
        <dbReference type="SAM" id="MobiDB-lite"/>
    </source>
</evidence>
<dbReference type="AlphaFoldDB" id="A0AA40C363"/>
<accession>A0AA40C363</accession>
<dbReference type="EMBL" id="JAULSU010000003">
    <property type="protein sequence ID" value="KAK0622643.1"/>
    <property type="molecule type" value="Genomic_DNA"/>
</dbReference>
<protein>
    <submittedName>
        <fullName evidence="2">Uncharacterized protein</fullName>
    </submittedName>
</protein>
<keyword evidence="3" id="KW-1185">Reference proteome</keyword>
<comment type="caution">
    <text evidence="2">The sequence shown here is derived from an EMBL/GenBank/DDBJ whole genome shotgun (WGS) entry which is preliminary data.</text>
</comment>
<evidence type="ECO:0000313" key="2">
    <source>
        <dbReference type="EMBL" id="KAK0622643.1"/>
    </source>
</evidence>
<evidence type="ECO:0000313" key="3">
    <source>
        <dbReference type="Proteomes" id="UP001175000"/>
    </source>
</evidence>
<name>A0AA40C363_9PEZI</name>
<dbReference type="Proteomes" id="UP001175000">
    <property type="component" value="Unassembled WGS sequence"/>
</dbReference>